<evidence type="ECO:0000256" key="5">
    <source>
        <dbReference type="ARBA" id="ARBA00022525"/>
    </source>
</evidence>
<dbReference type="InterPro" id="IPR053927">
    <property type="entry name" value="FlgK_helical"/>
</dbReference>
<dbReference type="NCBIfam" id="TIGR02492">
    <property type="entry name" value="flgK_ends"/>
    <property type="match status" value="1"/>
</dbReference>
<keyword evidence="6" id="KW-0975">Bacterial flagellum</keyword>
<comment type="caution">
    <text evidence="10">The sequence shown here is derived from an EMBL/GenBank/DDBJ whole genome shotgun (WGS) entry which is preliminary data.</text>
</comment>
<evidence type="ECO:0000259" key="8">
    <source>
        <dbReference type="Pfam" id="PF06429"/>
    </source>
</evidence>
<comment type="similarity">
    <text evidence="3">Belongs to the flagella basal body rod proteins family.</text>
</comment>
<organism evidence="10 13">
    <name type="scientific">Parasedimentitalea maritima</name>
    <dbReference type="NCBI Taxonomy" id="2578117"/>
    <lineage>
        <taxon>Bacteria</taxon>
        <taxon>Pseudomonadati</taxon>
        <taxon>Pseudomonadota</taxon>
        <taxon>Alphaproteobacteria</taxon>
        <taxon>Rhodobacterales</taxon>
        <taxon>Paracoccaceae</taxon>
        <taxon>Parasedimentitalea</taxon>
    </lineage>
</organism>
<dbReference type="InterPro" id="IPR001444">
    <property type="entry name" value="Flag_bb_rod_N"/>
</dbReference>
<dbReference type="GO" id="GO:0005198">
    <property type="term" value="F:structural molecule activity"/>
    <property type="evidence" value="ECO:0007669"/>
    <property type="project" value="InterPro"/>
</dbReference>
<accession>A0A5R8ZIJ0</accession>
<gene>
    <name evidence="10" type="primary">flgK</name>
    <name evidence="11" type="ORF">FEE96_08720</name>
    <name evidence="10" type="ORF">GP644_06130</name>
</gene>
<dbReference type="InterPro" id="IPR002371">
    <property type="entry name" value="FlgK"/>
</dbReference>
<keyword evidence="10" id="KW-0969">Cilium</keyword>
<reference evidence="11 12" key="1">
    <citation type="submission" date="2019-05" db="EMBL/GenBank/DDBJ databases">
        <title>Draft genome sequence of Pelagicola sp. DSW4-44.</title>
        <authorList>
            <person name="Oh J."/>
        </authorList>
    </citation>
    <scope>NUCLEOTIDE SEQUENCE [LARGE SCALE GENOMIC DNA]</scope>
    <source>
        <strain evidence="11 12">DSW4-44</strain>
    </source>
</reference>
<dbReference type="InterPro" id="IPR010930">
    <property type="entry name" value="Flg_bb/hook_C_dom"/>
</dbReference>
<dbReference type="AlphaFoldDB" id="A0A5R8ZIJ0"/>
<name>A0A5R8ZIJ0_9RHOB</name>
<dbReference type="PANTHER" id="PTHR30033">
    <property type="entry name" value="FLAGELLAR HOOK-ASSOCIATED PROTEIN 1"/>
    <property type="match status" value="1"/>
</dbReference>
<evidence type="ECO:0000259" key="9">
    <source>
        <dbReference type="Pfam" id="PF22638"/>
    </source>
</evidence>
<comment type="subcellular location">
    <subcellularLocation>
        <location evidence="1">Bacterial flagellum basal body</location>
    </subcellularLocation>
    <subcellularLocation>
        <location evidence="2">Secreted</location>
    </subcellularLocation>
</comment>
<dbReference type="EMBL" id="WSFO01000003">
    <property type="protein sequence ID" value="KAE9630802.1"/>
    <property type="molecule type" value="Genomic_DNA"/>
</dbReference>
<dbReference type="EMBL" id="VAUA01000004">
    <property type="protein sequence ID" value="TLP65581.1"/>
    <property type="molecule type" value="Genomic_DNA"/>
</dbReference>
<dbReference type="PANTHER" id="PTHR30033:SF1">
    <property type="entry name" value="FLAGELLAR HOOK-ASSOCIATED PROTEIN 1"/>
    <property type="match status" value="1"/>
</dbReference>
<evidence type="ECO:0000256" key="2">
    <source>
        <dbReference type="ARBA" id="ARBA00004613"/>
    </source>
</evidence>
<dbReference type="Proteomes" id="UP000441586">
    <property type="component" value="Unassembled WGS sequence"/>
</dbReference>
<keyword evidence="5" id="KW-0964">Secreted</keyword>
<dbReference type="Pfam" id="PF00460">
    <property type="entry name" value="Flg_bb_rod"/>
    <property type="match status" value="1"/>
</dbReference>
<proteinExistence type="inferred from homology"/>
<dbReference type="GO" id="GO:0044780">
    <property type="term" value="P:bacterial-type flagellum assembly"/>
    <property type="evidence" value="ECO:0007669"/>
    <property type="project" value="InterPro"/>
</dbReference>
<keyword evidence="10" id="KW-0282">Flagellum</keyword>
<dbReference type="SUPFAM" id="SSF64518">
    <property type="entry name" value="Phase 1 flagellin"/>
    <property type="match status" value="1"/>
</dbReference>
<dbReference type="Proteomes" id="UP000305041">
    <property type="component" value="Unassembled WGS sequence"/>
</dbReference>
<protein>
    <recommendedName>
        <fullName evidence="4">Flagellar hook-associated protein 1</fullName>
    </recommendedName>
</protein>
<feature type="domain" description="Flagellar hook-associated protein FlgK helical" evidence="9">
    <location>
        <begin position="101"/>
        <end position="308"/>
    </location>
</feature>
<dbReference type="OrthoDB" id="7181295at2"/>
<accession>A0A6A4RI49</accession>
<evidence type="ECO:0000313" key="12">
    <source>
        <dbReference type="Proteomes" id="UP000305041"/>
    </source>
</evidence>
<evidence type="ECO:0000256" key="6">
    <source>
        <dbReference type="ARBA" id="ARBA00023143"/>
    </source>
</evidence>
<feature type="domain" description="Flagellar basal-body/hook protein C-terminal" evidence="8">
    <location>
        <begin position="443"/>
        <end position="481"/>
    </location>
</feature>
<dbReference type="RefSeq" id="WP_138162650.1">
    <property type="nucleotide sequence ID" value="NZ_VAUA01000004.1"/>
</dbReference>
<keyword evidence="12" id="KW-1185">Reference proteome</keyword>
<dbReference type="GO" id="GO:0009424">
    <property type="term" value="C:bacterial-type flagellum hook"/>
    <property type="evidence" value="ECO:0007669"/>
    <property type="project" value="InterPro"/>
</dbReference>
<evidence type="ECO:0000313" key="10">
    <source>
        <dbReference type="EMBL" id="KAE9630802.1"/>
    </source>
</evidence>
<dbReference type="Pfam" id="PF06429">
    <property type="entry name" value="Flg_bbr_C"/>
    <property type="match status" value="1"/>
</dbReference>
<evidence type="ECO:0000256" key="4">
    <source>
        <dbReference type="ARBA" id="ARBA00016244"/>
    </source>
</evidence>
<sequence>MSITTALSTAMTGLTAAGRASSVVSENIANSLTPGYAQRSLVLSSGAATPGVRVEGIQRNVDPAVQAGRRVAEAEHDNIKAQSDFYTRLSGLVGSVDDPFSITSRLSNFDGSLIEAISRPDSMPRLNDLSLQAEALADTISTAAEGLRDLRTTAERTIDAQVDTVNQALKDVHKLNARIMVSQAGGMSTAAMLDQRGQLIDQINQIIPVNVVQRDNGQVALFSQGGAILLDGNPAELSFDGKPDTMPHMTQANGLLSGLEINGIAVETDPGGPLRGGSLAAQFELRDEISVEAQEDLDAMARDLIERFQDPAVDATLGATDPGLFTDSGAFFDPVNVIGISNRLTLNEKVSMDGDSETWRLRDGLNAAAPGNAGDARLLQSYTTALDATRTITSPGLGTTTLNASTISANLLSHFSQNTNAADQALSFASASFSEMSQMELAQGVDTDAELQNLMLIEQAFAANAKMMTVVDELMDTLLRI</sequence>
<evidence type="ECO:0000259" key="7">
    <source>
        <dbReference type="Pfam" id="PF00460"/>
    </source>
</evidence>
<dbReference type="GO" id="GO:0005576">
    <property type="term" value="C:extracellular region"/>
    <property type="evidence" value="ECO:0007669"/>
    <property type="project" value="UniProtKB-SubCell"/>
</dbReference>
<keyword evidence="10" id="KW-0966">Cell projection</keyword>
<evidence type="ECO:0000256" key="1">
    <source>
        <dbReference type="ARBA" id="ARBA00004117"/>
    </source>
</evidence>
<dbReference type="GO" id="GO:0009425">
    <property type="term" value="C:bacterial-type flagellum basal body"/>
    <property type="evidence" value="ECO:0007669"/>
    <property type="project" value="UniProtKB-SubCell"/>
</dbReference>
<evidence type="ECO:0000256" key="3">
    <source>
        <dbReference type="ARBA" id="ARBA00009677"/>
    </source>
</evidence>
<feature type="domain" description="Flagellar basal body rod protein N-terminal" evidence="7">
    <location>
        <begin position="7"/>
        <end position="36"/>
    </location>
</feature>
<evidence type="ECO:0000313" key="13">
    <source>
        <dbReference type="Proteomes" id="UP000441586"/>
    </source>
</evidence>
<reference evidence="10 13" key="2">
    <citation type="submission" date="2019-12" db="EMBL/GenBank/DDBJ databases">
        <authorList>
            <person name="Zhang Y.-J."/>
        </authorList>
    </citation>
    <scope>NUCLEOTIDE SEQUENCE [LARGE SCALE GENOMIC DNA]</scope>
    <source>
        <strain evidence="10 13">H18S-6</strain>
    </source>
</reference>
<dbReference type="Pfam" id="PF22638">
    <property type="entry name" value="FlgK_D1"/>
    <property type="match status" value="1"/>
</dbReference>
<evidence type="ECO:0000313" key="11">
    <source>
        <dbReference type="EMBL" id="TLP65581.1"/>
    </source>
</evidence>